<evidence type="ECO:0008006" key="4">
    <source>
        <dbReference type="Google" id="ProtNLM"/>
    </source>
</evidence>
<dbReference type="SUPFAM" id="SSF88659">
    <property type="entry name" value="Sigma3 and sigma4 domains of RNA polymerase sigma factors"/>
    <property type="match status" value="1"/>
</dbReference>
<dbReference type="Gene3D" id="1.10.10.60">
    <property type="entry name" value="Homeodomain-like"/>
    <property type="match status" value="1"/>
</dbReference>
<sequence>MRGDAKAVRQAEASATTSSDGADKPSGPAPRRINRRLRPEVVDEMVQLHRSGCTVKEIAQQFGFHRETVATHLKRAGLTLRTSLQDEALCQRVRQTYQTIGTVKGTAQQLGISKDTARKVLRG</sequence>
<dbReference type="OrthoDB" id="4555585at2"/>
<evidence type="ECO:0000313" key="2">
    <source>
        <dbReference type="EMBL" id="EJD65688.1"/>
    </source>
</evidence>
<comment type="caution">
    <text evidence="2">The sequence shown here is derived from an EMBL/GenBank/DDBJ whole genome shotgun (WGS) entry which is preliminary data.</text>
</comment>
<accession>J0DH51</accession>
<dbReference type="EMBL" id="AGZS01000001">
    <property type="protein sequence ID" value="EJD65688.1"/>
    <property type="molecule type" value="Genomic_DNA"/>
</dbReference>
<protein>
    <recommendedName>
        <fullName evidence="4">Transposase IS30-like HTH domain-containing protein</fullName>
    </recommendedName>
</protein>
<evidence type="ECO:0000313" key="3">
    <source>
        <dbReference type="Proteomes" id="UP000006415"/>
    </source>
</evidence>
<organism evidence="2 3">
    <name type="scientific">Scardovia wiggsiae F0424</name>
    <dbReference type="NCBI Taxonomy" id="857290"/>
    <lineage>
        <taxon>Bacteria</taxon>
        <taxon>Bacillati</taxon>
        <taxon>Actinomycetota</taxon>
        <taxon>Actinomycetes</taxon>
        <taxon>Bifidobacteriales</taxon>
        <taxon>Bifidobacteriaceae</taxon>
        <taxon>Scardovia</taxon>
    </lineage>
</organism>
<dbReference type="HOGENOM" id="CLU_2013671_0_0_11"/>
<name>J0DH51_9BIFI</name>
<dbReference type="InterPro" id="IPR013324">
    <property type="entry name" value="RNA_pol_sigma_r3/r4-like"/>
</dbReference>
<dbReference type="Proteomes" id="UP000006415">
    <property type="component" value="Unassembled WGS sequence"/>
</dbReference>
<evidence type="ECO:0000256" key="1">
    <source>
        <dbReference type="SAM" id="MobiDB-lite"/>
    </source>
</evidence>
<feature type="region of interest" description="Disordered" evidence="1">
    <location>
        <begin position="1"/>
        <end position="35"/>
    </location>
</feature>
<dbReference type="AlphaFoldDB" id="J0DH51"/>
<proteinExistence type="predicted"/>
<reference evidence="2 3" key="1">
    <citation type="submission" date="2012-01" db="EMBL/GenBank/DDBJ databases">
        <title>The Genome Sequence of Scardovia wiggsiae F0424.</title>
        <authorList>
            <consortium name="The Broad Institute Genome Sequencing Platform"/>
            <person name="Earl A."/>
            <person name="Ward D."/>
            <person name="Feldgarden M."/>
            <person name="Gevers D."/>
            <person name="Izard J."/>
            <person name="Ganesan A."/>
            <person name="Baranova O.V."/>
            <person name="Blanton J.M."/>
            <person name="Tanner A.C."/>
            <person name="Mathney J."/>
            <person name="Dewhirst F.E."/>
            <person name="Young S.K."/>
            <person name="Zeng Q."/>
            <person name="Gargeya S."/>
            <person name="Fitzgerald M."/>
            <person name="Haas B."/>
            <person name="Abouelleil A."/>
            <person name="Alvarado L."/>
            <person name="Arachchi H.M."/>
            <person name="Berlin A."/>
            <person name="Chapman S.B."/>
            <person name="Gearin G."/>
            <person name="Goldberg J."/>
            <person name="Griggs A."/>
            <person name="Gujja S."/>
            <person name="Hansen M."/>
            <person name="Heiman D."/>
            <person name="Howarth C."/>
            <person name="Larimer J."/>
            <person name="Lui A."/>
            <person name="MacDonald P.J.P."/>
            <person name="McCowen C."/>
            <person name="Montmayeur A."/>
            <person name="Murphy C."/>
            <person name="Neiman D."/>
            <person name="Pearson M."/>
            <person name="Priest M."/>
            <person name="Roberts A."/>
            <person name="Saif S."/>
            <person name="Shea T."/>
            <person name="Sisk P."/>
            <person name="Stolte C."/>
            <person name="Sykes S."/>
            <person name="Wortman J."/>
            <person name="Nusbaum C."/>
            <person name="Birren B."/>
        </authorList>
    </citation>
    <scope>NUCLEOTIDE SEQUENCE [LARGE SCALE GENOMIC DNA]</scope>
    <source>
        <strain evidence="2 3">F0424</strain>
    </source>
</reference>
<gene>
    <name evidence="2" type="ORF">HMPREF9156_00452</name>
</gene>
<keyword evidence="3" id="KW-1185">Reference proteome</keyword>